<dbReference type="PANTHER" id="PTHR39191:SF1">
    <property type="entry name" value="DUF4922 DOMAIN-CONTAINING PROTEIN"/>
    <property type="match status" value="1"/>
</dbReference>
<reference evidence="13" key="2">
    <citation type="journal article" date="2021" name="PeerJ">
        <title>Extensive microbial diversity within the chicken gut microbiome revealed by metagenomics and culture.</title>
        <authorList>
            <person name="Gilroy R."/>
            <person name="Ravi A."/>
            <person name="Getino M."/>
            <person name="Pursley I."/>
            <person name="Horton D.L."/>
            <person name="Alikhan N.F."/>
            <person name="Baker D."/>
            <person name="Gharbi K."/>
            <person name="Hall N."/>
            <person name="Watson M."/>
            <person name="Adriaenssens E.M."/>
            <person name="Foster-Nyarko E."/>
            <person name="Jarju S."/>
            <person name="Secka A."/>
            <person name="Antonio M."/>
            <person name="Oren A."/>
            <person name="Chaudhuri R.R."/>
            <person name="La Ragione R."/>
            <person name="Hildebrand F."/>
            <person name="Pallen M.J."/>
        </authorList>
    </citation>
    <scope>NUCLEOTIDE SEQUENCE</scope>
    <source>
        <strain evidence="13">14508</strain>
    </source>
</reference>
<keyword evidence="5 10" id="KW-0963">Cytoplasm</keyword>
<comment type="subcellular location">
    <subcellularLocation>
        <location evidence="2 10">Cytoplasm</location>
    </subcellularLocation>
</comment>
<comment type="catalytic activity">
    <reaction evidence="1 10">
        <text>alpha-D-galactose 1-phosphate + UDP-alpha-D-glucose = alpha-D-glucose 1-phosphate + UDP-alpha-D-galactose</text>
        <dbReference type="Rhea" id="RHEA:13989"/>
        <dbReference type="ChEBI" id="CHEBI:58336"/>
        <dbReference type="ChEBI" id="CHEBI:58601"/>
        <dbReference type="ChEBI" id="CHEBI:58885"/>
        <dbReference type="ChEBI" id="CHEBI:66914"/>
        <dbReference type="EC" id="2.7.7.12"/>
    </reaction>
</comment>
<comment type="pathway">
    <text evidence="3 10">Carbohydrate metabolism; galactose metabolism.</text>
</comment>
<evidence type="ECO:0000256" key="5">
    <source>
        <dbReference type="ARBA" id="ARBA00022490"/>
    </source>
</evidence>
<dbReference type="HAMAP" id="MF_00571">
    <property type="entry name" value="GalP_UDP_trans"/>
    <property type="match status" value="1"/>
</dbReference>
<dbReference type="EMBL" id="DVKI01000027">
    <property type="protein sequence ID" value="HIT16914.1"/>
    <property type="molecule type" value="Genomic_DNA"/>
</dbReference>
<evidence type="ECO:0000256" key="9">
    <source>
        <dbReference type="ARBA" id="ARBA00023277"/>
    </source>
</evidence>
<accession>A0A9D1K9L4</accession>
<dbReference type="InterPro" id="IPR005850">
    <property type="entry name" value="GalP_Utransf_C"/>
</dbReference>
<reference evidence="13" key="1">
    <citation type="submission" date="2020-10" db="EMBL/GenBank/DDBJ databases">
        <authorList>
            <person name="Gilroy R."/>
        </authorList>
    </citation>
    <scope>NUCLEOTIDE SEQUENCE</scope>
    <source>
        <strain evidence="13">14508</strain>
    </source>
</reference>
<dbReference type="PANTHER" id="PTHR39191">
    <property type="entry name" value="GALACTOSE-1-PHOSPHATE URIDYLYLTRANSFERASE"/>
    <property type="match status" value="1"/>
</dbReference>
<comment type="caution">
    <text evidence="13">The sequence shown here is derived from an EMBL/GenBank/DDBJ whole genome shotgun (WGS) entry which is preliminary data.</text>
</comment>
<dbReference type="GO" id="GO:0005737">
    <property type="term" value="C:cytoplasm"/>
    <property type="evidence" value="ECO:0007669"/>
    <property type="project" value="UniProtKB-SubCell"/>
</dbReference>
<evidence type="ECO:0000256" key="8">
    <source>
        <dbReference type="ARBA" id="ARBA00023144"/>
    </source>
</evidence>
<protein>
    <recommendedName>
        <fullName evidence="10">Galactose-1-phosphate uridylyltransferase</fullName>
        <shortName evidence="10">Gal-1-P uridylyltransferase</shortName>
        <ecNumber evidence="10">2.7.7.12</ecNumber>
    </recommendedName>
    <alternativeName>
        <fullName evidence="10">UDP-glucose--hexose-1-phosphate uridylyltransferase</fullName>
    </alternativeName>
</protein>
<evidence type="ECO:0000256" key="6">
    <source>
        <dbReference type="ARBA" id="ARBA00022679"/>
    </source>
</evidence>
<dbReference type="Pfam" id="PF01087">
    <property type="entry name" value="GalP_UDP_transf"/>
    <property type="match status" value="1"/>
</dbReference>
<evidence type="ECO:0000256" key="4">
    <source>
        <dbReference type="ARBA" id="ARBA00008706"/>
    </source>
</evidence>
<keyword evidence="7 10" id="KW-0548">Nucleotidyltransferase</keyword>
<feature type="domain" description="Galactose-1-phosphate uridyl transferase N-terminal" evidence="11">
    <location>
        <begin position="64"/>
        <end position="231"/>
    </location>
</feature>
<gene>
    <name evidence="10" type="primary">galT</name>
    <name evidence="13" type="ORF">IAD04_00855</name>
</gene>
<evidence type="ECO:0000256" key="1">
    <source>
        <dbReference type="ARBA" id="ARBA00001107"/>
    </source>
</evidence>
<proteinExistence type="inferred from homology"/>
<name>A0A9D1K9L4_9FIRM</name>
<dbReference type="Proteomes" id="UP000886893">
    <property type="component" value="Unassembled WGS sequence"/>
</dbReference>
<organism evidence="13 14">
    <name type="scientific">Candidatus Caccosoma faecigallinarum</name>
    <dbReference type="NCBI Taxonomy" id="2840720"/>
    <lineage>
        <taxon>Bacteria</taxon>
        <taxon>Bacillati</taxon>
        <taxon>Bacillota</taxon>
        <taxon>Bacillota incertae sedis</taxon>
        <taxon>Candidatus Caccosoma</taxon>
    </lineage>
</organism>
<keyword evidence="8 10" id="KW-0299">Galactose metabolism</keyword>
<evidence type="ECO:0000313" key="14">
    <source>
        <dbReference type="Proteomes" id="UP000886893"/>
    </source>
</evidence>
<feature type="domain" description="Galactose-1-phosphate uridyl transferase C-terminal" evidence="12">
    <location>
        <begin position="248"/>
        <end position="426"/>
    </location>
</feature>
<dbReference type="EC" id="2.7.7.12" evidence="10"/>
<dbReference type="InterPro" id="IPR005849">
    <property type="entry name" value="GalP_Utransf_N"/>
</dbReference>
<evidence type="ECO:0000256" key="2">
    <source>
        <dbReference type="ARBA" id="ARBA00004496"/>
    </source>
</evidence>
<dbReference type="GO" id="GO:0006012">
    <property type="term" value="P:galactose metabolic process"/>
    <property type="evidence" value="ECO:0007669"/>
    <property type="project" value="UniProtKB-UniRule"/>
</dbReference>
<evidence type="ECO:0000256" key="7">
    <source>
        <dbReference type="ARBA" id="ARBA00022695"/>
    </source>
</evidence>
<dbReference type="GO" id="GO:0008108">
    <property type="term" value="F:UDP-glucose:hexose-1-phosphate uridylyltransferase activity"/>
    <property type="evidence" value="ECO:0007669"/>
    <property type="project" value="UniProtKB-UniRule"/>
</dbReference>
<comment type="similarity">
    <text evidence="4 10">Belongs to the galactose-1-phosphate uridylyltransferase type 2 family.</text>
</comment>
<dbReference type="AlphaFoldDB" id="A0A9D1K9L4"/>
<keyword evidence="6 10" id="KW-0808">Transferase</keyword>
<sequence>MQINLLIKSLLEYGLKRKFIHEDDYLYVLNGLLSCFQLKEFEEPELFEPLIESLDEILDGMLNYAINEKIIENSVIEKDLFDTKIMGYITPLPSMINQKFYQLYKKDSTLALQYFYQLCCDTNYIRLSRIKKDIHFQYPSSYGNLDISINLSKPEKDPNDIKKLLTQKNSSYPKCMLCKENINYEGRLNFPARQNLRYIPITLNQESFYLQYSPYSYYPEHAIVFSNEHKPMLVDIEAVKELLDFVTLFPSYFIGSNAGLPIVGGSILNHHHFQGGKAVLPMENAKEILMMEQDDVQYFILHWPVSVIRLKSKHKNKLIHQTQYVFNQWQSYSNPDLFIFAEDENGKHNAITVIARKKGEVYELDLCLRNNIVTKDRPLGYFHPRPDYFHIKKENIGLIEVMGLAILPSRLQKEMNIVKKYLLNELLTDEEIDSINQHMDWASDLKMKYTITNENVDDIIQNGIGEVFSHVLEDCGVFKQENEAEFKAFVLSLKKEEFKDGR</sequence>
<evidence type="ECO:0000259" key="11">
    <source>
        <dbReference type="Pfam" id="PF01087"/>
    </source>
</evidence>
<evidence type="ECO:0000313" key="13">
    <source>
        <dbReference type="EMBL" id="HIT16914.1"/>
    </source>
</evidence>
<evidence type="ECO:0000256" key="3">
    <source>
        <dbReference type="ARBA" id="ARBA00004947"/>
    </source>
</evidence>
<evidence type="ECO:0000259" key="12">
    <source>
        <dbReference type="Pfam" id="PF02744"/>
    </source>
</evidence>
<evidence type="ECO:0000256" key="10">
    <source>
        <dbReference type="HAMAP-Rule" id="MF_00571"/>
    </source>
</evidence>
<keyword evidence="9 10" id="KW-0119">Carbohydrate metabolism</keyword>
<dbReference type="InterPro" id="IPR000766">
    <property type="entry name" value="GalP_uridyl_Trfase_II"/>
</dbReference>
<dbReference type="Pfam" id="PF02744">
    <property type="entry name" value="GalP_UDP_tr_C"/>
    <property type="match status" value="1"/>
</dbReference>